<evidence type="ECO:0000256" key="2">
    <source>
        <dbReference type="RuleBase" id="RU003616"/>
    </source>
</evidence>
<reference evidence="4 5" key="1">
    <citation type="submission" date="2019-08" db="EMBL/GenBank/DDBJ databases">
        <title>Complete genome sequence of Thermosulfurimonas marina SU872T, an anaerobic thermophilic chemolithoautotrophic bacterium isolated from a shallow marine hydrothermal vent.</title>
        <authorList>
            <person name="Allioux M."/>
            <person name="Jebbar M."/>
            <person name="Slobodkina G."/>
            <person name="Slobodkin A."/>
            <person name="Moalic Y."/>
            <person name="Frolova A."/>
            <person name="Shao Z."/>
            <person name="Alain K."/>
        </authorList>
    </citation>
    <scope>NUCLEOTIDE SEQUENCE [LARGE SCALE GENOMIC DNA]</scope>
    <source>
        <strain evidence="4 5">SU872</strain>
    </source>
</reference>
<evidence type="ECO:0000259" key="3">
    <source>
        <dbReference type="PROSITE" id="PS01031"/>
    </source>
</evidence>
<proteinExistence type="inferred from homology"/>
<comment type="similarity">
    <text evidence="1 2">Belongs to the small heat shock protein (HSP20) family.</text>
</comment>
<dbReference type="InterPro" id="IPR002068">
    <property type="entry name" value="A-crystallin/Hsp20_dom"/>
</dbReference>
<dbReference type="InterPro" id="IPR008978">
    <property type="entry name" value="HSP20-like_chaperone"/>
</dbReference>
<dbReference type="CDD" id="cd06464">
    <property type="entry name" value="ACD_sHsps-like"/>
    <property type="match status" value="1"/>
</dbReference>
<name>A0A6H1WUT2_9BACT</name>
<gene>
    <name evidence="4" type="ORF">FVE67_02760</name>
</gene>
<dbReference type="PANTHER" id="PTHR11527">
    <property type="entry name" value="HEAT-SHOCK PROTEIN 20 FAMILY MEMBER"/>
    <property type="match status" value="1"/>
</dbReference>
<dbReference type="Gene3D" id="2.60.40.790">
    <property type="match status" value="1"/>
</dbReference>
<dbReference type="EMBL" id="CP042909">
    <property type="protein sequence ID" value="QJA06963.1"/>
    <property type="molecule type" value="Genomic_DNA"/>
</dbReference>
<evidence type="ECO:0000313" key="5">
    <source>
        <dbReference type="Proteomes" id="UP000501253"/>
    </source>
</evidence>
<dbReference type="Proteomes" id="UP000501253">
    <property type="component" value="Chromosome"/>
</dbReference>
<sequence>MVPPVDVYETDEGVILVADMPGVGPETLDVRVEDNVLYLRGEIAEVPGEEVRPDYVEVRGREYFRAFTLGPEFDQEKIEATVKHGVLRLFIPKLETEKPRKIEIKVAG</sequence>
<keyword evidence="5" id="KW-1185">Reference proteome</keyword>
<evidence type="ECO:0000313" key="4">
    <source>
        <dbReference type="EMBL" id="QJA06963.1"/>
    </source>
</evidence>
<dbReference type="InterPro" id="IPR031107">
    <property type="entry name" value="Small_HSP"/>
</dbReference>
<dbReference type="AlphaFoldDB" id="A0A6H1WUT2"/>
<organism evidence="4 5">
    <name type="scientific">Thermosulfurimonas marina</name>
    <dbReference type="NCBI Taxonomy" id="2047767"/>
    <lineage>
        <taxon>Bacteria</taxon>
        <taxon>Pseudomonadati</taxon>
        <taxon>Thermodesulfobacteriota</taxon>
        <taxon>Thermodesulfobacteria</taxon>
        <taxon>Thermodesulfobacteriales</taxon>
        <taxon>Thermodesulfobacteriaceae</taxon>
        <taxon>Thermosulfurimonas</taxon>
    </lineage>
</organism>
<protein>
    <submittedName>
        <fullName evidence="4">Hsp20/alpha crystallin family protein</fullName>
    </submittedName>
</protein>
<dbReference type="KEGG" id="tmai:FVE67_02760"/>
<dbReference type="SUPFAM" id="SSF49764">
    <property type="entry name" value="HSP20-like chaperones"/>
    <property type="match status" value="1"/>
</dbReference>
<feature type="domain" description="SHSP" evidence="3">
    <location>
        <begin position="1"/>
        <end position="107"/>
    </location>
</feature>
<dbReference type="PROSITE" id="PS01031">
    <property type="entry name" value="SHSP"/>
    <property type="match status" value="1"/>
</dbReference>
<dbReference type="Pfam" id="PF00011">
    <property type="entry name" value="HSP20"/>
    <property type="match status" value="1"/>
</dbReference>
<evidence type="ECO:0000256" key="1">
    <source>
        <dbReference type="PROSITE-ProRule" id="PRU00285"/>
    </source>
</evidence>
<accession>A0A6H1WUT2</accession>